<dbReference type="EMBL" id="CWJI01000001">
    <property type="protein sequence ID" value="CRY53710.1"/>
    <property type="molecule type" value="Genomic_DNA"/>
</dbReference>
<sequence>MQKSARAIELTAEQIKIGLIQTANVRLMLNKALRRTNRVSAFLSGVSFRHRGLIYFTAGLHRDKHKLKFHELDKSDRLAVIKAMRELSELTVTFPKELPDADAVINQDP</sequence>
<dbReference type="Pfam" id="PF17282">
    <property type="entry name" value="DUF5347"/>
    <property type="match status" value="1"/>
</dbReference>
<evidence type="ECO:0000313" key="2">
    <source>
        <dbReference type="Proteomes" id="UP000043316"/>
    </source>
</evidence>
<protein>
    <submittedName>
        <fullName evidence="1">Uncharacterized protein</fullName>
    </submittedName>
</protein>
<reference evidence="2" key="1">
    <citation type="submission" date="2015-03" db="EMBL/GenBank/DDBJ databases">
        <authorList>
            <consortium name="Pathogen Informatics"/>
        </authorList>
    </citation>
    <scope>NUCLEOTIDE SEQUENCE [LARGE SCALE GENOMIC DNA]</scope>
    <source>
        <strain evidence="2">R148</strain>
    </source>
</reference>
<dbReference type="AlphaFoldDB" id="A0A0H5LRK4"/>
<organism evidence="1 2">
    <name type="scientific">Yersinia intermedia</name>
    <dbReference type="NCBI Taxonomy" id="631"/>
    <lineage>
        <taxon>Bacteria</taxon>
        <taxon>Pseudomonadati</taxon>
        <taxon>Pseudomonadota</taxon>
        <taxon>Gammaproteobacteria</taxon>
        <taxon>Enterobacterales</taxon>
        <taxon>Yersiniaceae</taxon>
        <taxon>Yersinia</taxon>
    </lineage>
</organism>
<dbReference type="InterPro" id="IPR035232">
    <property type="entry name" value="DUF5347"/>
</dbReference>
<gene>
    <name evidence="1" type="ORF">ERS008476_00610</name>
</gene>
<dbReference type="RefSeq" id="WP_050873143.1">
    <property type="nucleotide sequence ID" value="NZ_CWJI01000001.1"/>
</dbReference>
<evidence type="ECO:0000313" key="1">
    <source>
        <dbReference type="EMBL" id="CRY53710.1"/>
    </source>
</evidence>
<name>A0A0H5LRK4_YERIN</name>
<accession>A0A0H5LRK4</accession>
<dbReference type="Proteomes" id="UP000043316">
    <property type="component" value="Unassembled WGS sequence"/>
</dbReference>
<proteinExistence type="predicted"/>